<evidence type="ECO:0000259" key="2">
    <source>
        <dbReference type="PROSITE" id="PS50887"/>
    </source>
</evidence>
<evidence type="ECO:0000256" key="1">
    <source>
        <dbReference type="SAM" id="Coils"/>
    </source>
</evidence>
<dbReference type="SUPFAM" id="SSF48452">
    <property type="entry name" value="TPR-like"/>
    <property type="match status" value="2"/>
</dbReference>
<dbReference type="KEGG" id="dmr:Deima_1252"/>
<dbReference type="GO" id="GO:0052621">
    <property type="term" value="F:diguanylate cyclase activity"/>
    <property type="evidence" value="ECO:0007669"/>
    <property type="project" value="TreeGrafter"/>
</dbReference>
<dbReference type="Proteomes" id="UP000008635">
    <property type="component" value="Chromosome"/>
</dbReference>
<dbReference type="EMBL" id="CP002454">
    <property type="protein sequence ID" value="ADV66903.1"/>
    <property type="molecule type" value="Genomic_DNA"/>
</dbReference>
<dbReference type="RefSeq" id="WP_013556408.1">
    <property type="nucleotide sequence ID" value="NC_014958.1"/>
</dbReference>
<keyword evidence="1" id="KW-0175">Coiled coil</keyword>
<dbReference type="Gene3D" id="3.30.70.270">
    <property type="match status" value="1"/>
</dbReference>
<accession>E8U764</accession>
<dbReference type="InterPro" id="IPR043128">
    <property type="entry name" value="Rev_trsase/Diguanyl_cyclase"/>
</dbReference>
<dbReference type="GO" id="GO:0043709">
    <property type="term" value="P:cell adhesion involved in single-species biofilm formation"/>
    <property type="evidence" value="ECO:0007669"/>
    <property type="project" value="TreeGrafter"/>
</dbReference>
<dbReference type="PROSITE" id="PS50887">
    <property type="entry name" value="GGDEF"/>
    <property type="match status" value="1"/>
</dbReference>
<gene>
    <name evidence="3" type="ordered locus">Deima_1252</name>
</gene>
<dbReference type="STRING" id="709986.Deima_1252"/>
<dbReference type="InterPro" id="IPR019734">
    <property type="entry name" value="TPR_rpt"/>
</dbReference>
<dbReference type="PANTHER" id="PTHR45138">
    <property type="entry name" value="REGULATORY COMPONENTS OF SENSORY TRANSDUCTION SYSTEM"/>
    <property type="match status" value="1"/>
</dbReference>
<dbReference type="InterPro" id="IPR050469">
    <property type="entry name" value="Diguanylate_Cyclase"/>
</dbReference>
<dbReference type="CDD" id="cd01949">
    <property type="entry name" value="GGDEF"/>
    <property type="match status" value="1"/>
</dbReference>
<keyword evidence="4" id="KW-1185">Reference proteome</keyword>
<dbReference type="FunFam" id="3.30.70.270:FF:000001">
    <property type="entry name" value="Diguanylate cyclase domain protein"/>
    <property type="match status" value="1"/>
</dbReference>
<dbReference type="InterPro" id="IPR000160">
    <property type="entry name" value="GGDEF_dom"/>
</dbReference>
<feature type="domain" description="GGDEF" evidence="2">
    <location>
        <begin position="412"/>
        <end position="542"/>
    </location>
</feature>
<dbReference type="OrthoDB" id="64584at2"/>
<evidence type="ECO:0000313" key="4">
    <source>
        <dbReference type="Proteomes" id="UP000008635"/>
    </source>
</evidence>
<feature type="coiled-coil region" evidence="1">
    <location>
        <begin position="345"/>
        <end position="379"/>
    </location>
</feature>
<dbReference type="SMART" id="SM00267">
    <property type="entry name" value="GGDEF"/>
    <property type="match status" value="1"/>
</dbReference>
<evidence type="ECO:0000313" key="3">
    <source>
        <dbReference type="EMBL" id="ADV66903.1"/>
    </source>
</evidence>
<proteinExistence type="predicted"/>
<dbReference type="PANTHER" id="PTHR45138:SF9">
    <property type="entry name" value="DIGUANYLATE CYCLASE DGCM-RELATED"/>
    <property type="match status" value="1"/>
</dbReference>
<dbReference type="eggNOG" id="COG3706">
    <property type="taxonomic scope" value="Bacteria"/>
</dbReference>
<dbReference type="HOGENOM" id="CLU_483751_0_0_0"/>
<dbReference type="AlphaFoldDB" id="E8U764"/>
<dbReference type="GO" id="GO:1902201">
    <property type="term" value="P:negative regulation of bacterial-type flagellum-dependent cell motility"/>
    <property type="evidence" value="ECO:0007669"/>
    <property type="project" value="TreeGrafter"/>
</dbReference>
<protein>
    <submittedName>
        <fullName evidence="3">Diguanylate cyclase</fullName>
    </submittedName>
</protein>
<dbReference type="SMART" id="SM00028">
    <property type="entry name" value="TPR"/>
    <property type="match status" value="4"/>
</dbReference>
<name>E8U764_DEIML</name>
<dbReference type="NCBIfam" id="TIGR00254">
    <property type="entry name" value="GGDEF"/>
    <property type="match status" value="1"/>
</dbReference>
<dbReference type="InterPro" id="IPR029787">
    <property type="entry name" value="Nucleotide_cyclase"/>
</dbReference>
<dbReference type="Pfam" id="PF00990">
    <property type="entry name" value="GGDEF"/>
    <property type="match status" value="1"/>
</dbReference>
<dbReference type="Gene3D" id="1.25.40.10">
    <property type="entry name" value="Tetratricopeptide repeat domain"/>
    <property type="match status" value="2"/>
</dbReference>
<organism evidence="3 4">
    <name type="scientific">Deinococcus maricopensis (strain DSM 21211 / LMG 22137 / NRRL B-23946 / LB-34)</name>
    <dbReference type="NCBI Taxonomy" id="709986"/>
    <lineage>
        <taxon>Bacteria</taxon>
        <taxon>Thermotogati</taxon>
        <taxon>Deinococcota</taxon>
        <taxon>Deinococci</taxon>
        <taxon>Deinococcales</taxon>
        <taxon>Deinococcaceae</taxon>
        <taxon>Deinococcus</taxon>
    </lineage>
</organism>
<dbReference type="GO" id="GO:0005886">
    <property type="term" value="C:plasma membrane"/>
    <property type="evidence" value="ECO:0007669"/>
    <property type="project" value="TreeGrafter"/>
</dbReference>
<reference evidence="3 4" key="1">
    <citation type="journal article" date="2011" name="Stand. Genomic Sci.">
        <title>Complete genome sequence of Deinococcus maricopensis type strain (LB-34).</title>
        <authorList>
            <person name="Pukall R."/>
            <person name="Zeytun A."/>
            <person name="Lucas S."/>
            <person name="Lapidus A."/>
            <person name="Hammon N."/>
            <person name="Deshpande S."/>
            <person name="Nolan M."/>
            <person name="Cheng J.F."/>
            <person name="Pitluck S."/>
            <person name="Liolios K."/>
            <person name="Pagani I."/>
            <person name="Mikhailova N."/>
            <person name="Ivanova N."/>
            <person name="Mavromatis K."/>
            <person name="Pati A."/>
            <person name="Tapia R."/>
            <person name="Han C."/>
            <person name="Goodwin L."/>
            <person name="Chen A."/>
            <person name="Palaniappan K."/>
            <person name="Land M."/>
            <person name="Hauser L."/>
            <person name="Chang Y.J."/>
            <person name="Jeffries C.D."/>
            <person name="Brambilla E.M."/>
            <person name="Rohde M."/>
            <person name="Goker M."/>
            <person name="Detter J.C."/>
            <person name="Woyke T."/>
            <person name="Bristow J."/>
            <person name="Eisen J.A."/>
            <person name="Markowitz V."/>
            <person name="Hugenholtz P."/>
            <person name="Kyrpides N.C."/>
            <person name="Klenk H.P."/>
        </authorList>
    </citation>
    <scope>NUCLEOTIDE SEQUENCE [LARGE SCALE GENOMIC DNA]</scope>
    <source>
        <strain evidence="4">DSM 21211 / LMG 22137 / NRRL B-23946 / LB-34</strain>
    </source>
</reference>
<dbReference type="InterPro" id="IPR011990">
    <property type="entry name" value="TPR-like_helical_dom_sf"/>
</dbReference>
<dbReference type="SUPFAM" id="SSF55073">
    <property type="entry name" value="Nucleotide cyclase"/>
    <property type="match status" value="1"/>
</dbReference>
<reference evidence="4" key="2">
    <citation type="submission" date="2011-01" db="EMBL/GenBank/DDBJ databases">
        <title>The complete genome of Deinococcus maricopensis DSM 21211.</title>
        <authorList>
            <consortium name="US DOE Joint Genome Institute (JGI-PGF)"/>
            <person name="Lucas S."/>
            <person name="Copeland A."/>
            <person name="Lapidus A."/>
            <person name="Goodwin L."/>
            <person name="Pitluck S."/>
            <person name="Kyrpides N."/>
            <person name="Mavromatis K."/>
            <person name="Pagani I."/>
            <person name="Ivanova N."/>
            <person name="Ovchinnikova G."/>
            <person name="Zeytun A."/>
            <person name="Detter J.C."/>
            <person name="Han C."/>
            <person name="Land M."/>
            <person name="Hauser L."/>
            <person name="Markowitz V."/>
            <person name="Cheng J.-F."/>
            <person name="Hugenholtz P."/>
            <person name="Woyke T."/>
            <person name="Wu D."/>
            <person name="Pukall R."/>
            <person name="Gehrich-Schroeter G."/>
            <person name="Brambilla E."/>
            <person name="Klenk H.-P."/>
            <person name="Eisen J.A."/>
        </authorList>
    </citation>
    <scope>NUCLEOTIDE SEQUENCE [LARGE SCALE GENOMIC DNA]</scope>
    <source>
        <strain evidence="4">DSM 21211 / LMG 22137 / NRRL B-23946 / LB-34</strain>
    </source>
</reference>
<sequence>MNHLTPPTPDSDAFQASYDQAIHHRDQNAGVARPHALRALDAALDLNDPHRTVLALNVLGVIESRLMHHQEALTRFSVALTLAREHRDLDGQARVLNNLALTKLAYGDEQGAFEDLRAADDLLRDHDGIVRDTILVNLAYHANALGHHKDALHHLHVLEETLHARGDTDPNMRGYLLANRLRALVGQFEDATSRGRTEQATQDLRDARTTRSALLTTLATQEDRVLATLAWHAIAGLERAQQHLKAALNAARRAVRMSRASGDRGLEGVAVADLARSYAALGDRQRATEQYHAARTLFEQHGARRDVLNLLAELSDLHERSGDHREALRVHKELLALTIEQLEAHARHRAVMQDLNAEADRIRAEVNALRDRNALLNLQAERYAFQARHDPLTGIMNRRGAEDVLATLPATTPSALALVDVDHFKRVNDTYAHATGDAVLVRVAHALQSAIRAGDTVARYGGEEFLLILPGTAHPEADILCERLRAHIETLELTDLGADLRVTVSIGCASGQGDPAALLNLADDLLYTAKHDGRNRVVARPLLPSTTPEIP</sequence>